<dbReference type="GO" id="GO:0005886">
    <property type="term" value="C:plasma membrane"/>
    <property type="evidence" value="ECO:0007669"/>
    <property type="project" value="TreeGrafter"/>
</dbReference>
<dbReference type="GO" id="GO:0043491">
    <property type="term" value="P:phosphatidylinositol 3-kinase/protein kinase B signal transduction"/>
    <property type="evidence" value="ECO:0007669"/>
    <property type="project" value="TreeGrafter"/>
</dbReference>
<dbReference type="InterPro" id="IPR029021">
    <property type="entry name" value="Prot-tyrosine_phosphatase-like"/>
</dbReference>
<evidence type="ECO:0000313" key="1">
    <source>
        <dbReference type="EMBL" id="VDN34716.1"/>
    </source>
</evidence>
<dbReference type="GO" id="GO:0046856">
    <property type="term" value="P:phosphatidylinositol dephosphorylation"/>
    <property type="evidence" value="ECO:0007669"/>
    <property type="project" value="TreeGrafter"/>
</dbReference>
<dbReference type="Proteomes" id="UP000281553">
    <property type="component" value="Unassembled WGS sequence"/>
</dbReference>
<dbReference type="GO" id="GO:0051896">
    <property type="term" value="P:regulation of phosphatidylinositol 3-kinase/protein kinase B signal transduction"/>
    <property type="evidence" value="ECO:0007669"/>
    <property type="project" value="TreeGrafter"/>
</dbReference>
<dbReference type="GO" id="GO:0005829">
    <property type="term" value="C:cytosol"/>
    <property type="evidence" value="ECO:0007669"/>
    <property type="project" value="TreeGrafter"/>
</dbReference>
<dbReference type="SUPFAM" id="SSF52799">
    <property type="entry name" value="(Phosphotyrosine protein) phosphatases II"/>
    <property type="match status" value="1"/>
</dbReference>
<evidence type="ECO:0008006" key="3">
    <source>
        <dbReference type="Google" id="ProtNLM"/>
    </source>
</evidence>
<dbReference type="GO" id="GO:0048870">
    <property type="term" value="P:cell motility"/>
    <property type="evidence" value="ECO:0007669"/>
    <property type="project" value="TreeGrafter"/>
</dbReference>
<accession>A0A3P7QUY6</accession>
<keyword evidence="2" id="KW-1185">Reference proteome</keyword>
<dbReference type="PANTHER" id="PTHR12305">
    <property type="entry name" value="PHOSPHATASE WITH HOMOLOGY TO TENSIN"/>
    <property type="match status" value="1"/>
</dbReference>
<dbReference type="EMBL" id="UYRU01085790">
    <property type="protein sequence ID" value="VDN34716.1"/>
    <property type="molecule type" value="Genomic_DNA"/>
</dbReference>
<dbReference type="GO" id="GO:0016314">
    <property type="term" value="F:phosphatidylinositol-3,4,5-trisphosphate 3-phosphatase activity"/>
    <property type="evidence" value="ECO:0007669"/>
    <property type="project" value="TreeGrafter"/>
</dbReference>
<gene>
    <name evidence="1" type="ORF">DILT_LOCUS16578</name>
</gene>
<reference evidence="1 2" key="1">
    <citation type="submission" date="2018-11" db="EMBL/GenBank/DDBJ databases">
        <authorList>
            <consortium name="Pathogen Informatics"/>
        </authorList>
    </citation>
    <scope>NUCLEOTIDE SEQUENCE [LARGE SCALE GENOMIC DNA]</scope>
</reference>
<dbReference type="GO" id="GO:0008285">
    <property type="term" value="P:negative regulation of cell population proliferation"/>
    <property type="evidence" value="ECO:0007669"/>
    <property type="project" value="TreeGrafter"/>
</dbReference>
<name>A0A3P7QUY6_DIBLA</name>
<proteinExistence type="predicted"/>
<dbReference type="GO" id="GO:0004725">
    <property type="term" value="F:protein tyrosine phosphatase activity"/>
    <property type="evidence" value="ECO:0007669"/>
    <property type="project" value="TreeGrafter"/>
</dbReference>
<dbReference type="OrthoDB" id="16692at2759"/>
<dbReference type="GO" id="GO:0042995">
    <property type="term" value="C:cell projection"/>
    <property type="evidence" value="ECO:0007669"/>
    <property type="project" value="TreeGrafter"/>
</dbReference>
<dbReference type="GO" id="GO:0005634">
    <property type="term" value="C:nucleus"/>
    <property type="evidence" value="ECO:0007669"/>
    <property type="project" value="TreeGrafter"/>
</dbReference>
<organism evidence="1 2">
    <name type="scientific">Dibothriocephalus latus</name>
    <name type="common">Fish tapeworm</name>
    <name type="synonym">Diphyllobothrium latum</name>
    <dbReference type="NCBI Taxonomy" id="60516"/>
    <lineage>
        <taxon>Eukaryota</taxon>
        <taxon>Metazoa</taxon>
        <taxon>Spiralia</taxon>
        <taxon>Lophotrochozoa</taxon>
        <taxon>Platyhelminthes</taxon>
        <taxon>Cestoda</taxon>
        <taxon>Eucestoda</taxon>
        <taxon>Diphyllobothriidea</taxon>
        <taxon>Diphyllobothriidae</taxon>
        <taxon>Dibothriocephalus</taxon>
    </lineage>
</organism>
<sequence length="89" mass="10397">MPVTDTPEEPLSPVKPPAKMVNRLKSLVSKKKKRFQADGFDLDLSYISPRIIAMGFPAERIEGLYRNHIEEVSRFFEQKHKGHYKIYHL</sequence>
<protein>
    <recommendedName>
        <fullName evidence="3">Phosphatase tensin-type domain-containing protein</fullName>
    </recommendedName>
</protein>
<dbReference type="InterPro" id="IPR051281">
    <property type="entry name" value="Dual-spec_lipid-protein_phosph"/>
</dbReference>
<dbReference type="AlphaFoldDB" id="A0A3P7QUY6"/>
<dbReference type="PANTHER" id="PTHR12305:SF81">
    <property type="entry name" value="PHOSPHATIDYLINOSITOL 3,4,5-TRISPHOSPHATE 3-PHOSPHATASE AND DUAL-SPECIFICITY PROTEIN PHOSPHATASE PTEN"/>
    <property type="match status" value="1"/>
</dbReference>
<dbReference type="Gene3D" id="3.90.190.10">
    <property type="entry name" value="Protein tyrosine phosphatase superfamily"/>
    <property type="match status" value="1"/>
</dbReference>
<evidence type="ECO:0000313" key="2">
    <source>
        <dbReference type="Proteomes" id="UP000281553"/>
    </source>
</evidence>